<evidence type="ECO:0000313" key="2">
    <source>
        <dbReference type="EMBL" id="KZS04095.1"/>
    </source>
</evidence>
<evidence type="ECO:0000313" key="3">
    <source>
        <dbReference type="Proteomes" id="UP000076858"/>
    </source>
</evidence>
<gene>
    <name evidence="2" type="ORF">APZ42_033029</name>
</gene>
<dbReference type="InterPro" id="IPR027417">
    <property type="entry name" value="P-loop_NTPase"/>
</dbReference>
<feature type="region of interest" description="Disordered" evidence="1">
    <location>
        <begin position="37"/>
        <end position="60"/>
    </location>
</feature>
<dbReference type="OrthoDB" id="6436361at2759"/>
<name>A0A162D8A7_9CRUS</name>
<keyword evidence="3" id="KW-1185">Reference proteome</keyword>
<organism evidence="2 3">
    <name type="scientific">Daphnia magna</name>
    <dbReference type="NCBI Taxonomy" id="35525"/>
    <lineage>
        <taxon>Eukaryota</taxon>
        <taxon>Metazoa</taxon>
        <taxon>Ecdysozoa</taxon>
        <taxon>Arthropoda</taxon>
        <taxon>Crustacea</taxon>
        <taxon>Branchiopoda</taxon>
        <taxon>Diplostraca</taxon>
        <taxon>Cladocera</taxon>
        <taxon>Anomopoda</taxon>
        <taxon>Daphniidae</taxon>
        <taxon>Daphnia</taxon>
    </lineage>
</organism>
<dbReference type="AlphaFoldDB" id="A0A162D8A7"/>
<sequence>MVDRDLNAEYRLKLTHVFNIPLKDTTKPQTIRNHTELQAMNHISPTEDTLPSESDSSSENATSRVFVIDTAIMKHLPEALNSPMDKHVTPEFLKRVPFVVQRTIRESDIYAIPNLNIIFVFDTEEQKSEILSNLKRLTEISGRLRHVNMLATFLEVASVIGKPVANFYSRSQDSNIIPPSKALEVFINRISSEKENVDALLVTGYPRSMRDVVEYMTRVQRISGVILLLDPKNELYGNDDSGTNLIDKSLQSESDSSTPNNFRSNIYPIIEFFKQENLLHTVTLERPLLDVFHDVYDKVLLILSRLPQTSSDEVSDESEVTETAPAPKAEIASQSGICSVSVDRVRSTSTTLNLKEQVINKDIQDVLSLVRAGSIMGRISSAAQSKQK</sequence>
<accession>A0A162D8A7</accession>
<comment type="caution">
    <text evidence="2">The sequence shown here is derived from an EMBL/GenBank/DDBJ whole genome shotgun (WGS) entry which is preliminary data.</text>
</comment>
<dbReference type="EMBL" id="LRGB01003134">
    <property type="protein sequence ID" value="KZS04095.1"/>
    <property type="molecule type" value="Genomic_DNA"/>
</dbReference>
<evidence type="ECO:0000256" key="1">
    <source>
        <dbReference type="SAM" id="MobiDB-lite"/>
    </source>
</evidence>
<feature type="compositionally biased region" description="Polar residues" evidence="1">
    <location>
        <begin position="37"/>
        <end position="51"/>
    </location>
</feature>
<dbReference type="STRING" id="35525.A0A162D8A7"/>
<proteinExistence type="predicted"/>
<protein>
    <submittedName>
        <fullName evidence="2">Uncharacterized protein</fullName>
    </submittedName>
</protein>
<reference evidence="2 3" key="1">
    <citation type="submission" date="2016-03" db="EMBL/GenBank/DDBJ databases">
        <title>EvidentialGene: Evidence-directed Construction of Genes on Genomes.</title>
        <authorList>
            <person name="Gilbert D.G."/>
            <person name="Choi J.-H."/>
            <person name="Mockaitis K."/>
            <person name="Colbourne J."/>
            <person name="Pfrender M."/>
        </authorList>
    </citation>
    <scope>NUCLEOTIDE SEQUENCE [LARGE SCALE GENOMIC DNA]</scope>
    <source>
        <strain evidence="2 3">Xinb3</strain>
        <tissue evidence="2">Complete organism</tissue>
    </source>
</reference>
<dbReference type="Proteomes" id="UP000076858">
    <property type="component" value="Unassembled WGS sequence"/>
</dbReference>
<dbReference type="Gene3D" id="3.40.50.300">
    <property type="entry name" value="P-loop containing nucleotide triphosphate hydrolases"/>
    <property type="match status" value="1"/>
</dbReference>